<reference evidence="2" key="1">
    <citation type="submission" date="2018-04" db="EMBL/GenBank/DDBJ databases">
        <title>WGS assembly of Panicum hallii.</title>
        <authorList>
            <person name="Lovell J."/>
            <person name="Jenkins J."/>
            <person name="Lowry D."/>
            <person name="Mamidi S."/>
            <person name="Sreedasyam A."/>
            <person name="Weng X."/>
            <person name="Barry K."/>
            <person name="Bonette J."/>
            <person name="Campitelli B."/>
            <person name="Daum C."/>
            <person name="Gordon S."/>
            <person name="Gould B."/>
            <person name="Lipzen A."/>
            <person name="Macqueen A."/>
            <person name="Palacio-Mejia J."/>
            <person name="Plott C."/>
            <person name="Shakirov E."/>
            <person name="Shu S."/>
            <person name="Yoshinaga Y."/>
            <person name="Zane M."/>
            <person name="Rokhsar D."/>
            <person name="Grimwood J."/>
            <person name="Schmutz J."/>
            <person name="Juenger T."/>
        </authorList>
    </citation>
    <scope>NUCLEOTIDE SEQUENCE [LARGE SCALE GENOMIC DNA]</scope>
    <source>
        <strain evidence="2">FIL2</strain>
    </source>
</reference>
<dbReference type="Proteomes" id="UP000243499">
    <property type="component" value="Chromosome 7"/>
</dbReference>
<feature type="compositionally biased region" description="Basic and acidic residues" evidence="1">
    <location>
        <begin position="263"/>
        <end position="274"/>
    </location>
</feature>
<feature type="compositionally biased region" description="Polar residues" evidence="1">
    <location>
        <begin position="222"/>
        <end position="232"/>
    </location>
</feature>
<organism evidence="2">
    <name type="scientific">Panicum hallii</name>
    <dbReference type="NCBI Taxonomy" id="206008"/>
    <lineage>
        <taxon>Eukaryota</taxon>
        <taxon>Viridiplantae</taxon>
        <taxon>Streptophyta</taxon>
        <taxon>Embryophyta</taxon>
        <taxon>Tracheophyta</taxon>
        <taxon>Spermatophyta</taxon>
        <taxon>Magnoliopsida</taxon>
        <taxon>Liliopsida</taxon>
        <taxon>Poales</taxon>
        <taxon>Poaceae</taxon>
        <taxon>PACMAD clade</taxon>
        <taxon>Panicoideae</taxon>
        <taxon>Panicodae</taxon>
        <taxon>Paniceae</taxon>
        <taxon>Panicinae</taxon>
        <taxon>Panicum</taxon>
        <taxon>Panicum sect. Panicum</taxon>
    </lineage>
</organism>
<dbReference type="AlphaFoldDB" id="A0A2S3I5Q0"/>
<feature type="region of interest" description="Disordered" evidence="1">
    <location>
        <begin position="222"/>
        <end position="309"/>
    </location>
</feature>
<evidence type="ECO:0000256" key="1">
    <source>
        <dbReference type="SAM" id="MobiDB-lite"/>
    </source>
</evidence>
<name>A0A2S3I5Q0_9POAL</name>
<protein>
    <submittedName>
        <fullName evidence="2">Uncharacterized protein</fullName>
    </submittedName>
</protein>
<proteinExistence type="predicted"/>
<evidence type="ECO:0000313" key="2">
    <source>
        <dbReference type="EMBL" id="PAN36856.1"/>
    </source>
</evidence>
<dbReference type="EMBL" id="CM008052">
    <property type="protein sequence ID" value="PAN36856.1"/>
    <property type="molecule type" value="Genomic_DNA"/>
</dbReference>
<gene>
    <name evidence="2" type="ORF">PAHAL_7G005500</name>
</gene>
<accession>A0A2S3I5Q0</accession>
<sequence length="309" mass="34201">MSSSPEMRVLHLRIHKGLLYCTYCRGPLRPNDCMRKPWMCAGGHIFCRECTSCHENACISGCLLMDGIMAQMKIECNFCHSGNIPYSSFFAHLCDHPPDPKLRDRQIESVFCPGECTLDANLLGCSECKLPLRPPIYKHLSRDSPVCGACYRGDIDNYLHCRELDYLVQGITAKCVACEEYLPFSTLALHQLDDCPFKHKLQKIAPGSSAQKNLCDEYGSTRSSACNSTNIGKSKGKAPPRVRKMDNHIVDSNVDESDDDSSDDIHPETGKRVAETVLKTSAYNKKAKIATPSGGHKTGEKMGAHPANN</sequence>
<dbReference type="Gramene" id="PAN36856">
    <property type="protein sequence ID" value="PAN36856"/>
    <property type="gene ID" value="PAHAL_7G005500"/>
</dbReference>
<feature type="compositionally biased region" description="Acidic residues" evidence="1">
    <location>
        <begin position="253"/>
        <end position="262"/>
    </location>
</feature>